<comment type="caution">
    <text evidence="11">The sequence shown here is derived from an EMBL/GenBank/DDBJ whole genome shotgun (WGS) entry which is preliminary data.</text>
</comment>
<feature type="transmembrane region" description="Helical" evidence="9">
    <location>
        <begin position="94"/>
        <end position="118"/>
    </location>
</feature>
<evidence type="ECO:0000256" key="6">
    <source>
        <dbReference type="ARBA" id="ARBA00022989"/>
    </source>
</evidence>
<evidence type="ECO:0000256" key="9">
    <source>
        <dbReference type="SAM" id="Phobius"/>
    </source>
</evidence>
<dbReference type="Pfam" id="PF01618">
    <property type="entry name" value="MotA_ExbB"/>
    <property type="match status" value="1"/>
</dbReference>
<evidence type="ECO:0000256" key="2">
    <source>
        <dbReference type="ARBA" id="ARBA00022448"/>
    </source>
</evidence>
<dbReference type="RefSeq" id="WP_150337558.1">
    <property type="nucleotide sequence ID" value="NZ_JAERIX010000018.1"/>
</dbReference>
<proteinExistence type="inferred from homology"/>
<name>A0A5M9QKH4_9HELI</name>
<evidence type="ECO:0000256" key="3">
    <source>
        <dbReference type="ARBA" id="ARBA00022475"/>
    </source>
</evidence>
<dbReference type="GO" id="GO:0017038">
    <property type="term" value="P:protein import"/>
    <property type="evidence" value="ECO:0007669"/>
    <property type="project" value="TreeGrafter"/>
</dbReference>
<accession>A0A5M9QKH4</accession>
<feature type="transmembrane region" description="Helical" evidence="9">
    <location>
        <begin position="12"/>
        <end position="35"/>
    </location>
</feature>
<feature type="domain" description="MotA/TolQ/ExbB proton channel" evidence="10">
    <location>
        <begin position="86"/>
        <end position="171"/>
    </location>
</feature>
<reference evidence="11 12" key="1">
    <citation type="submission" date="2019-09" db="EMBL/GenBank/DDBJ databases">
        <title>Draft genome sequence of various Type strains from the CCUG.</title>
        <authorList>
            <person name="Pineiro-Iglesias B."/>
            <person name="Tunovic T."/>
            <person name="Unosson C."/>
            <person name="Inganas E."/>
            <person name="Ohlen M."/>
            <person name="Cardew S."/>
            <person name="Jensie-Markopoulos S."/>
            <person name="Salva-Serra F."/>
            <person name="Jaen-Luchoro D."/>
            <person name="Karlsson R."/>
            <person name="Svensson-Stadler L."/>
            <person name="Chun J."/>
            <person name="Moore E."/>
        </authorList>
    </citation>
    <scope>NUCLEOTIDE SEQUENCE [LARGE SCALE GENOMIC DNA]</scope>
    <source>
        <strain evidence="11 12">CCUG 32756T</strain>
    </source>
</reference>
<gene>
    <name evidence="11" type="ORF">F4V45_06365</name>
</gene>
<dbReference type="EMBL" id="VXKE01000019">
    <property type="protein sequence ID" value="KAA8708539.1"/>
    <property type="molecule type" value="Genomic_DNA"/>
</dbReference>
<dbReference type="InterPro" id="IPR050790">
    <property type="entry name" value="ExbB/TolQ_transport"/>
</dbReference>
<evidence type="ECO:0000313" key="12">
    <source>
        <dbReference type="Proteomes" id="UP000323707"/>
    </source>
</evidence>
<evidence type="ECO:0000256" key="1">
    <source>
        <dbReference type="ARBA" id="ARBA00004429"/>
    </source>
</evidence>
<protein>
    <submittedName>
        <fullName evidence="11">MotA/TolQ/ExbB proton channel family protein</fullName>
    </submittedName>
</protein>
<evidence type="ECO:0000256" key="5">
    <source>
        <dbReference type="ARBA" id="ARBA00022927"/>
    </source>
</evidence>
<sequence length="185" mass="20436">MGSIFQFFEESSLITIITLCWLSVYCFATLWIFFYKYISIAKMVRDEQSSLEAILQGEQRLPRDAIFISATDGSASSGFFSLWKNKMIRHSTTGLSFLSIIASTSPFIGLFGTVVEILDAFGRLGSGGQVSFDVIAPVISKALIATAAGILTAIPAYTFFLILKRKVYDLGVYIQMQIDYLSSAK</sequence>
<comment type="similarity">
    <text evidence="8">Belongs to the exbB/tolQ family.</text>
</comment>
<evidence type="ECO:0000313" key="11">
    <source>
        <dbReference type="EMBL" id="KAA8708539.1"/>
    </source>
</evidence>
<dbReference type="GO" id="GO:0005886">
    <property type="term" value="C:plasma membrane"/>
    <property type="evidence" value="ECO:0007669"/>
    <property type="project" value="UniProtKB-SubCell"/>
</dbReference>
<organism evidence="11 12">
    <name type="scientific">Helicobacter canis</name>
    <dbReference type="NCBI Taxonomy" id="29419"/>
    <lineage>
        <taxon>Bacteria</taxon>
        <taxon>Pseudomonadati</taxon>
        <taxon>Campylobacterota</taxon>
        <taxon>Epsilonproteobacteria</taxon>
        <taxon>Campylobacterales</taxon>
        <taxon>Helicobacteraceae</taxon>
        <taxon>Helicobacter</taxon>
    </lineage>
</organism>
<keyword evidence="7 9" id="KW-0472">Membrane</keyword>
<comment type="subcellular location">
    <subcellularLocation>
        <location evidence="1">Cell inner membrane</location>
        <topology evidence="1">Multi-pass membrane protein</topology>
    </subcellularLocation>
    <subcellularLocation>
        <location evidence="8">Membrane</location>
        <topology evidence="8">Multi-pass membrane protein</topology>
    </subcellularLocation>
</comment>
<dbReference type="PANTHER" id="PTHR30625:SF15">
    <property type="entry name" value="BIOPOLYMER TRANSPORT PROTEIN EXBB"/>
    <property type="match status" value="1"/>
</dbReference>
<dbReference type="InterPro" id="IPR002898">
    <property type="entry name" value="MotA_ExbB_proton_chnl"/>
</dbReference>
<dbReference type="PANTHER" id="PTHR30625">
    <property type="entry name" value="PROTEIN TOLQ"/>
    <property type="match status" value="1"/>
</dbReference>
<evidence type="ECO:0000256" key="4">
    <source>
        <dbReference type="ARBA" id="ARBA00022692"/>
    </source>
</evidence>
<keyword evidence="5 8" id="KW-0653">Protein transport</keyword>
<evidence type="ECO:0000256" key="8">
    <source>
        <dbReference type="RuleBase" id="RU004057"/>
    </source>
</evidence>
<keyword evidence="6 9" id="KW-1133">Transmembrane helix</keyword>
<feature type="transmembrane region" description="Helical" evidence="9">
    <location>
        <begin position="138"/>
        <end position="163"/>
    </location>
</feature>
<keyword evidence="3" id="KW-1003">Cell membrane</keyword>
<evidence type="ECO:0000259" key="10">
    <source>
        <dbReference type="Pfam" id="PF01618"/>
    </source>
</evidence>
<keyword evidence="2 8" id="KW-0813">Transport</keyword>
<keyword evidence="4 9" id="KW-0812">Transmembrane</keyword>
<evidence type="ECO:0000256" key="7">
    <source>
        <dbReference type="ARBA" id="ARBA00023136"/>
    </source>
</evidence>
<dbReference type="Proteomes" id="UP000323707">
    <property type="component" value="Unassembled WGS sequence"/>
</dbReference>
<dbReference type="AlphaFoldDB" id="A0A5M9QKH4"/>